<dbReference type="PANTHER" id="PTHR43312">
    <property type="entry name" value="D-THREO-ALDOSE 1-DEHYDROGENASE"/>
    <property type="match status" value="1"/>
</dbReference>
<dbReference type="Gene3D" id="1.10.1060.10">
    <property type="entry name" value="Alpha-helical ferredoxin"/>
    <property type="match status" value="1"/>
</dbReference>
<dbReference type="InterPro" id="IPR053135">
    <property type="entry name" value="AKR2_Oxidoreductase"/>
</dbReference>
<feature type="domain" description="4Fe-4S ferredoxin-type" evidence="1">
    <location>
        <begin position="323"/>
        <end position="354"/>
    </location>
</feature>
<evidence type="ECO:0000259" key="1">
    <source>
        <dbReference type="PROSITE" id="PS51379"/>
    </source>
</evidence>
<dbReference type="Pfam" id="PF00248">
    <property type="entry name" value="Aldo_ket_red"/>
    <property type="match status" value="1"/>
</dbReference>
<dbReference type="PROSITE" id="PS51379">
    <property type="entry name" value="4FE4S_FER_2"/>
    <property type="match status" value="1"/>
</dbReference>
<dbReference type="AlphaFoldDB" id="A0A645DGT0"/>
<dbReference type="Gene3D" id="3.20.20.100">
    <property type="entry name" value="NADP-dependent oxidoreductase domain"/>
    <property type="match status" value="1"/>
</dbReference>
<dbReference type="InterPro" id="IPR023210">
    <property type="entry name" value="NADP_OxRdtase_dom"/>
</dbReference>
<gene>
    <name evidence="2" type="ORF">SDC9_135778</name>
</gene>
<dbReference type="Pfam" id="PF13187">
    <property type="entry name" value="Fer4_9"/>
    <property type="match status" value="1"/>
</dbReference>
<protein>
    <recommendedName>
        <fullName evidence="1">4Fe-4S ferredoxin-type domain-containing protein</fullName>
    </recommendedName>
</protein>
<dbReference type="EMBL" id="VSSQ01036248">
    <property type="protein sequence ID" value="MPM88674.1"/>
    <property type="molecule type" value="Genomic_DNA"/>
</dbReference>
<comment type="caution">
    <text evidence="2">The sequence shown here is derived from an EMBL/GenBank/DDBJ whole genome shotgun (WGS) entry which is preliminary data.</text>
</comment>
<dbReference type="SUPFAM" id="SSF51430">
    <property type="entry name" value="NAD(P)-linked oxidoreductase"/>
    <property type="match status" value="1"/>
</dbReference>
<dbReference type="InterPro" id="IPR036812">
    <property type="entry name" value="NAD(P)_OxRdtase_dom_sf"/>
</dbReference>
<organism evidence="2">
    <name type="scientific">bioreactor metagenome</name>
    <dbReference type="NCBI Taxonomy" id="1076179"/>
    <lineage>
        <taxon>unclassified sequences</taxon>
        <taxon>metagenomes</taxon>
        <taxon>ecological metagenomes</taxon>
    </lineage>
</organism>
<dbReference type="GO" id="GO:0051536">
    <property type="term" value="F:iron-sulfur cluster binding"/>
    <property type="evidence" value="ECO:0007669"/>
    <property type="project" value="InterPro"/>
</dbReference>
<name>A0A645DGT0_9ZZZZ</name>
<dbReference type="PANTHER" id="PTHR43312:SF2">
    <property type="entry name" value="OXIDOREDUCTASE"/>
    <property type="match status" value="1"/>
</dbReference>
<dbReference type="CDD" id="cd19096">
    <property type="entry name" value="AKR_Fe-S_oxidoreductase"/>
    <property type="match status" value="1"/>
</dbReference>
<reference evidence="2" key="1">
    <citation type="submission" date="2019-08" db="EMBL/GenBank/DDBJ databases">
        <authorList>
            <person name="Kucharzyk K."/>
            <person name="Murdoch R.W."/>
            <person name="Higgins S."/>
            <person name="Loffler F."/>
        </authorList>
    </citation>
    <scope>NUCLEOTIDE SEQUENCE</scope>
</reference>
<dbReference type="InterPro" id="IPR017896">
    <property type="entry name" value="4Fe4S_Fe-S-bd"/>
</dbReference>
<sequence>MMRLPTMKNDQGNDVINRAEAIRMVRRAIDQGLNYVDTAYGYHGGESEIVTGLALKEGYRERVKLTTKLPQWLVNEHADMDRLLDEQLKKLDVPYVDFYLLHALNREAFRKLQRLDYKSFIKRAKADGRIRHIGFSFHDEHDAFLEIVDDYDGWELAQIQLNYLDDEYQAGEKGMRYAAERGIGVVVMEPLRGGAIANPPSSVRAMMDGYEKKYSPVEWAFRYTGDFKEAVTILSGMNTMEQVEDNLDIFTRIAVDSLTEGDRAFVKGLKKAYLERIAIGCTRCDYCQPCPQGVLIPRVFAAVNDAYMFEDNARFDSAYQQILKLEGDAARCVACGQCEDACPQHLPIIRLLEEAAARA</sequence>
<evidence type="ECO:0000313" key="2">
    <source>
        <dbReference type="EMBL" id="MPM88674.1"/>
    </source>
</evidence>
<proteinExistence type="predicted"/>
<dbReference type="InterPro" id="IPR017900">
    <property type="entry name" value="4Fe4S_Fe_S_CS"/>
</dbReference>
<dbReference type="PROSITE" id="PS00198">
    <property type="entry name" value="4FE4S_FER_1"/>
    <property type="match status" value="1"/>
</dbReference>
<dbReference type="InterPro" id="IPR009051">
    <property type="entry name" value="Helical_ferredxn"/>
</dbReference>
<accession>A0A645DGT0</accession>